<evidence type="ECO:0000313" key="1">
    <source>
        <dbReference type="EMBL" id="EGE47345.1"/>
    </source>
</evidence>
<protein>
    <submittedName>
        <fullName evidence="1">Tail Fiber Protein</fullName>
    </submittedName>
</protein>
<accession>F1YVP0</accession>
<dbReference type="AlphaFoldDB" id="F1YVP0"/>
<dbReference type="EMBL" id="AEUP01000030">
    <property type="protein sequence ID" value="EGE47345.1"/>
    <property type="molecule type" value="Genomic_DNA"/>
</dbReference>
<organism evidence="1 2">
    <name type="scientific">Acetobacter pomorum DM001</name>
    <dbReference type="NCBI Taxonomy" id="945681"/>
    <lineage>
        <taxon>Bacteria</taxon>
        <taxon>Pseudomonadati</taxon>
        <taxon>Pseudomonadota</taxon>
        <taxon>Alphaproteobacteria</taxon>
        <taxon>Acetobacterales</taxon>
        <taxon>Acetobacteraceae</taxon>
        <taxon>Acetobacter</taxon>
    </lineage>
</organism>
<sequence>MCCRAPPGLRYLTASGAEDLMKQADISGRFTTPIAASATAANCADIPTAQTTAGDGSASMALGFPPETFTERAAGGVPPRGADMNGFLKTLSAAIQVLQTGYVGPFDASFAAAIGGYPAGAVVAGSVVGTFWVSGQDNNLSTPGAQGAAWTNLFSGLLTSAQAAQSFFPLTGGKISNGYYDSTGTWGGSGSNGAPQAGDMPWGPQFISRLGYSASMKALFCLRDAFEQYAFASVQLTDAAGGWHEWQFRQDGSIRMPDGAVVATQSWANGVFQPAGSYVGLGTYQADFATQDGRVINLPYGQRIQSFSVTIQDGDAITFPQAFAGVPTSVQLQCMQYEQRMTLAMPDQAPTATGIGAVGVRYVVDDHDGAVSTPITVWVTAIGPR</sequence>
<dbReference type="Proteomes" id="UP000018454">
    <property type="component" value="Unassembled WGS sequence"/>
</dbReference>
<proteinExistence type="predicted"/>
<comment type="caution">
    <text evidence="1">The sequence shown here is derived from an EMBL/GenBank/DDBJ whole genome shotgun (WGS) entry which is preliminary data.</text>
</comment>
<name>F1YVP0_9PROT</name>
<evidence type="ECO:0000313" key="2">
    <source>
        <dbReference type="Proteomes" id="UP000018454"/>
    </source>
</evidence>
<gene>
    <name evidence="1" type="ORF">APO_2030</name>
</gene>
<reference evidence="1 2" key="1">
    <citation type="journal article" date="2011" name="Science">
        <title>Drosophila microbiome modulates host developmental and metabolic homeostasis via insulin signaling.</title>
        <authorList>
            <person name="Shin S.C."/>
            <person name="Kim S.H."/>
            <person name="You H."/>
            <person name="Kim B."/>
            <person name="Kim A.C."/>
            <person name="Lee K.A."/>
            <person name="Yoon J.H."/>
            <person name="Ryu J.H."/>
            <person name="Lee W.J."/>
        </authorList>
    </citation>
    <scope>NUCLEOTIDE SEQUENCE [LARGE SCALE GENOMIC DNA]</scope>
    <source>
        <strain evidence="1 2">DM001</strain>
    </source>
</reference>